<dbReference type="AlphaFoldDB" id="A0A0G0Q0V9"/>
<dbReference type="InterPro" id="IPR036890">
    <property type="entry name" value="HATPase_C_sf"/>
</dbReference>
<dbReference type="Gene3D" id="3.30.450.40">
    <property type="match status" value="1"/>
</dbReference>
<evidence type="ECO:0000313" key="9">
    <source>
        <dbReference type="Proteomes" id="UP000034539"/>
    </source>
</evidence>
<dbReference type="Pfam" id="PF13185">
    <property type="entry name" value="GAF_2"/>
    <property type="match status" value="1"/>
</dbReference>
<accession>A0A0G0Q0V9</accession>
<keyword evidence="5" id="KW-0418">Kinase</keyword>
<keyword evidence="3" id="KW-0597">Phosphoprotein</keyword>
<evidence type="ECO:0000256" key="6">
    <source>
        <dbReference type="ARBA" id="ARBA00023012"/>
    </source>
</evidence>
<protein>
    <recommendedName>
        <fullName evidence="2">histidine kinase</fullName>
        <ecNumber evidence="2">2.7.13.3</ecNumber>
    </recommendedName>
</protein>
<dbReference type="PROSITE" id="PS50109">
    <property type="entry name" value="HIS_KIN"/>
    <property type="match status" value="1"/>
</dbReference>
<dbReference type="Gene3D" id="1.10.287.130">
    <property type="match status" value="1"/>
</dbReference>
<dbReference type="Pfam" id="PF00512">
    <property type="entry name" value="HisKA"/>
    <property type="match status" value="1"/>
</dbReference>
<dbReference type="EMBL" id="LBXN01000009">
    <property type="protein sequence ID" value="KKR33984.1"/>
    <property type="molecule type" value="Genomic_DNA"/>
</dbReference>
<dbReference type="SMART" id="SM00387">
    <property type="entry name" value="HATPase_c"/>
    <property type="match status" value="1"/>
</dbReference>
<dbReference type="PRINTS" id="PR00344">
    <property type="entry name" value="BCTRLSENSOR"/>
</dbReference>
<name>A0A0G0Q0V9_9BACT</name>
<dbReference type="InterPro" id="IPR003661">
    <property type="entry name" value="HisK_dim/P_dom"/>
</dbReference>
<dbReference type="InterPro" id="IPR005467">
    <property type="entry name" value="His_kinase_dom"/>
</dbReference>
<gene>
    <name evidence="8" type="ORF">UT63_C0009G0014</name>
</gene>
<dbReference type="EC" id="2.7.13.3" evidence="2"/>
<reference evidence="8 9" key="1">
    <citation type="journal article" date="2015" name="Nature">
        <title>rRNA introns, odd ribosomes, and small enigmatic genomes across a large radiation of phyla.</title>
        <authorList>
            <person name="Brown C.T."/>
            <person name="Hug L.A."/>
            <person name="Thomas B.C."/>
            <person name="Sharon I."/>
            <person name="Castelle C.J."/>
            <person name="Singh A."/>
            <person name="Wilkins M.J."/>
            <person name="Williams K.H."/>
            <person name="Banfield J.F."/>
        </authorList>
    </citation>
    <scope>NUCLEOTIDE SEQUENCE [LARGE SCALE GENOMIC DNA]</scope>
</reference>
<evidence type="ECO:0000259" key="7">
    <source>
        <dbReference type="PROSITE" id="PS50109"/>
    </source>
</evidence>
<evidence type="ECO:0000256" key="3">
    <source>
        <dbReference type="ARBA" id="ARBA00022553"/>
    </source>
</evidence>
<dbReference type="GO" id="GO:0016036">
    <property type="term" value="P:cellular response to phosphate starvation"/>
    <property type="evidence" value="ECO:0007669"/>
    <property type="project" value="TreeGrafter"/>
</dbReference>
<dbReference type="PANTHER" id="PTHR45453:SF1">
    <property type="entry name" value="PHOSPHATE REGULON SENSOR PROTEIN PHOR"/>
    <property type="match status" value="1"/>
</dbReference>
<dbReference type="SUPFAM" id="SSF55781">
    <property type="entry name" value="GAF domain-like"/>
    <property type="match status" value="1"/>
</dbReference>
<sequence length="382" mass="43076">MKKNIEKLYNSALKFLTPLSLAEAYKVIVEEAKTLVGAKYSSIFVMDKGHAKRAYTTDSALYKVSPRKNGLVYRSFREKSLIVMENKKLAKTHPAFKHLGGGCDAIIALSYGELTLAVLSVISENCFTDDDLEQLQLFGPMATLAIRKTLLFTRLEESLKSRDLFISTAAHEIKTPLTSIFAYTEMIKREAGLGQTLNREYIDRLYREEIRLAKLTNELLAIGQIKTGRFKFEMGTCDLTNVLKQAMLDIKNNYPRHKFKFNNKLKDKAAILYGDEGKLIQLFLNLFANAAKYTSPEKPVKINLSSYPRSYKVDVLDSGAGISREDLPNIFRKFYKGENARKEGVGLGLYLVKYIVDTHKGKINITSGINKGTKVTVILPKK</sequence>
<dbReference type="Pfam" id="PF02518">
    <property type="entry name" value="HATPase_c"/>
    <property type="match status" value="1"/>
</dbReference>
<dbReference type="SUPFAM" id="SSF47384">
    <property type="entry name" value="Homodimeric domain of signal transducing histidine kinase"/>
    <property type="match status" value="1"/>
</dbReference>
<keyword evidence="6" id="KW-0902">Two-component regulatory system</keyword>
<dbReference type="InterPro" id="IPR036097">
    <property type="entry name" value="HisK_dim/P_sf"/>
</dbReference>
<organism evidence="8 9">
    <name type="scientific">Candidatus Gottesmanbacteria bacterium GW2011_GWC2_39_8</name>
    <dbReference type="NCBI Taxonomy" id="1618450"/>
    <lineage>
        <taxon>Bacteria</taxon>
        <taxon>Candidatus Gottesmaniibacteriota</taxon>
    </lineage>
</organism>
<dbReference type="InterPro" id="IPR029016">
    <property type="entry name" value="GAF-like_dom_sf"/>
</dbReference>
<keyword evidence="4" id="KW-0808">Transferase</keyword>
<dbReference type="InterPro" id="IPR003594">
    <property type="entry name" value="HATPase_dom"/>
</dbReference>
<comment type="catalytic activity">
    <reaction evidence="1">
        <text>ATP + protein L-histidine = ADP + protein N-phospho-L-histidine.</text>
        <dbReference type="EC" id="2.7.13.3"/>
    </reaction>
</comment>
<dbReference type="PANTHER" id="PTHR45453">
    <property type="entry name" value="PHOSPHATE REGULON SENSOR PROTEIN PHOR"/>
    <property type="match status" value="1"/>
</dbReference>
<dbReference type="FunFam" id="3.30.565.10:FF:000006">
    <property type="entry name" value="Sensor histidine kinase WalK"/>
    <property type="match status" value="1"/>
</dbReference>
<dbReference type="CDD" id="cd00082">
    <property type="entry name" value="HisKA"/>
    <property type="match status" value="1"/>
</dbReference>
<evidence type="ECO:0000313" key="8">
    <source>
        <dbReference type="EMBL" id="KKR33984.1"/>
    </source>
</evidence>
<dbReference type="Gene3D" id="3.30.565.10">
    <property type="entry name" value="Histidine kinase-like ATPase, C-terminal domain"/>
    <property type="match status" value="1"/>
</dbReference>
<dbReference type="InterPro" id="IPR004358">
    <property type="entry name" value="Sig_transdc_His_kin-like_C"/>
</dbReference>
<dbReference type="SUPFAM" id="SSF55874">
    <property type="entry name" value="ATPase domain of HSP90 chaperone/DNA topoisomerase II/histidine kinase"/>
    <property type="match status" value="1"/>
</dbReference>
<dbReference type="SMART" id="SM00388">
    <property type="entry name" value="HisKA"/>
    <property type="match status" value="1"/>
</dbReference>
<evidence type="ECO:0000256" key="5">
    <source>
        <dbReference type="ARBA" id="ARBA00022777"/>
    </source>
</evidence>
<feature type="domain" description="Histidine kinase" evidence="7">
    <location>
        <begin position="168"/>
        <end position="382"/>
    </location>
</feature>
<comment type="caution">
    <text evidence="8">The sequence shown here is derived from an EMBL/GenBank/DDBJ whole genome shotgun (WGS) entry which is preliminary data.</text>
</comment>
<dbReference type="GO" id="GO:0004721">
    <property type="term" value="F:phosphoprotein phosphatase activity"/>
    <property type="evidence" value="ECO:0007669"/>
    <property type="project" value="TreeGrafter"/>
</dbReference>
<dbReference type="InterPro" id="IPR003018">
    <property type="entry name" value="GAF"/>
</dbReference>
<evidence type="ECO:0000256" key="4">
    <source>
        <dbReference type="ARBA" id="ARBA00022679"/>
    </source>
</evidence>
<proteinExistence type="predicted"/>
<dbReference type="InterPro" id="IPR050351">
    <property type="entry name" value="BphY/WalK/GraS-like"/>
</dbReference>
<dbReference type="GO" id="GO:0000155">
    <property type="term" value="F:phosphorelay sensor kinase activity"/>
    <property type="evidence" value="ECO:0007669"/>
    <property type="project" value="InterPro"/>
</dbReference>
<dbReference type="Proteomes" id="UP000034539">
    <property type="component" value="Unassembled WGS sequence"/>
</dbReference>
<evidence type="ECO:0000256" key="1">
    <source>
        <dbReference type="ARBA" id="ARBA00000085"/>
    </source>
</evidence>
<evidence type="ECO:0000256" key="2">
    <source>
        <dbReference type="ARBA" id="ARBA00012438"/>
    </source>
</evidence>
<dbReference type="GO" id="GO:0005886">
    <property type="term" value="C:plasma membrane"/>
    <property type="evidence" value="ECO:0007669"/>
    <property type="project" value="TreeGrafter"/>
</dbReference>